<dbReference type="Pfam" id="PF13624">
    <property type="entry name" value="SurA_N_3"/>
    <property type="match status" value="1"/>
</dbReference>
<feature type="domain" description="PpiC" evidence="3">
    <location>
        <begin position="218"/>
        <end position="340"/>
    </location>
</feature>
<dbReference type="STRING" id="391625.PPSIR1_34617"/>
<dbReference type="eggNOG" id="COG0760">
    <property type="taxonomic scope" value="Bacteria"/>
</dbReference>
<evidence type="ECO:0000313" key="5">
    <source>
        <dbReference type="Proteomes" id="UP000005801"/>
    </source>
</evidence>
<keyword evidence="1" id="KW-0697">Rotamase</keyword>
<protein>
    <submittedName>
        <fullName evidence="4">Peptidylprolyl cis-trans isomerase</fullName>
    </submittedName>
</protein>
<organism evidence="4 5">
    <name type="scientific">Plesiocystis pacifica SIR-1</name>
    <dbReference type="NCBI Taxonomy" id="391625"/>
    <lineage>
        <taxon>Bacteria</taxon>
        <taxon>Pseudomonadati</taxon>
        <taxon>Myxococcota</taxon>
        <taxon>Polyangia</taxon>
        <taxon>Nannocystales</taxon>
        <taxon>Nannocystaceae</taxon>
        <taxon>Plesiocystis</taxon>
    </lineage>
</organism>
<dbReference type="SUPFAM" id="SSF54534">
    <property type="entry name" value="FKBP-like"/>
    <property type="match status" value="1"/>
</dbReference>
<dbReference type="PANTHER" id="PTHR47245">
    <property type="entry name" value="PEPTIDYLPROLYL ISOMERASE"/>
    <property type="match status" value="1"/>
</dbReference>
<name>A6GJY8_9BACT</name>
<comment type="caution">
    <text evidence="4">The sequence shown here is derived from an EMBL/GenBank/DDBJ whole genome shotgun (WGS) entry which is preliminary data.</text>
</comment>
<feature type="compositionally biased region" description="Basic and acidic residues" evidence="2">
    <location>
        <begin position="39"/>
        <end position="56"/>
    </location>
</feature>
<dbReference type="Gene3D" id="3.10.50.40">
    <property type="match status" value="1"/>
</dbReference>
<dbReference type="Pfam" id="PF13616">
    <property type="entry name" value="Rotamase_3"/>
    <property type="match status" value="1"/>
</dbReference>
<keyword evidence="5" id="KW-1185">Reference proteome</keyword>
<evidence type="ECO:0000256" key="1">
    <source>
        <dbReference type="PROSITE-ProRule" id="PRU00278"/>
    </source>
</evidence>
<dbReference type="AlphaFoldDB" id="A6GJY8"/>
<sequence length="397" mass="44332">MRLRYALRAPFVPLALIVGLSGACQPKAESGDAGAAADEQSKQQGEAKKEEAKEPEAEPNPNRGSALPPLPEVLATVGDRSIPKADFLARYEPEATKLLERRDDGKVPDAYQAMQREKIIDALIWSELMALEAERSGVDVSPEKLAEEEGKQKAHVADWNAWLERIGQTPEIRQAMTRDYLRERALIEARKGPIEATEEELRAAYDESIKAGRLTAPQPMARASHFLITYGPREGDEKIQPVPFKQREETDQAVKDEWKAKAKARAEALRELAQQPGVDFNEFCREYSEGPGAYRGGDMGLFPQTQMIKAYADVAFSLEIGVLSEPVESDKGYYVIKVFGRYEAGDLPFEAVRADLVRQVEGQKLQMGREALRKELEERFTVVSAPLDDAKAFRNKK</sequence>
<dbReference type="Gene3D" id="1.10.4030.10">
    <property type="entry name" value="Porin chaperone SurA, peptide-binding domain"/>
    <property type="match status" value="1"/>
</dbReference>
<evidence type="ECO:0000259" key="3">
    <source>
        <dbReference type="PROSITE" id="PS50198"/>
    </source>
</evidence>
<keyword evidence="1 4" id="KW-0413">Isomerase</keyword>
<dbReference type="InterPro" id="IPR046357">
    <property type="entry name" value="PPIase_dom_sf"/>
</dbReference>
<dbReference type="SUPFAM" id="SSF109998">
    <property type="entry name" value="Triger factor/SurA peptide-binding domain-like"/>
    <property type="match status" value="1"/>
</dbReference>
<dbReference type="EMBL" id="ABCS01000173">
    <property type="protein sequence ID" value="EDM73809.1"/>
    <property type="molecule type" value="Genomic_DNA"/>
</dbReference>
<dbReference type="PANTHER" id="PTHR47245:SF2">
    <property type="entry name" value="PEPTIDYL-PROLYL CIS-TRANS ISOMERASE HP_0175-RELATED"/>
    <property type="match status" value="1"/>
</dbReference>
<dbReference type="RefSeq" id="WP_006977024.1">
    <property type="nucleotide sequence ID" value="NZ_ABCS01000173.1"/>
</dbReference>
<evidence type="ECO:0000313" key="4">
    <source>
        <dbReference type="EMBL" id="EDM73809.1"/>
    </source>
</evidence>
<accession>A6GJY8</accession>
<gene>
    <name evidence="4" type="ORF">PPSIR1_34617</name>
</gene>
<dbReference type="InterPro" id="IPR000297">
    <property type="entry name" value="PPIase_PpiC"/>
</dbReference>
<dbReference type="InterPro" id="IPR050245">
    <property type="entry name" value="PrsA_foldase"/>
</dbReference>
<proteinExistence type="predicted"/>
<dbReference type="GO" id="GO:0003755">
    <property type="term" value="F:peptidyl-prolyl cis-trans isomerase activity"/>
    <property type="evidence" value="ECO:0007669"/>
    <property type="project" value="UniProtKB-KW"/>
</dbReference>
<dbReference type="Proteomes" id="UP000005801">
    <property type="component" value="Unassembled WGS sequence"/>
</dbReference>
<feature type="region of interest" description="Disordered" evidence="2">
    <location>
        <begin position="26"/>
        <end position="73"/>
    </location>
</feature>
<dbReference type="PROSITE" id="PS50198">
    <property type="entry name" value="PPIC_PPIASE_2"/>
    <property type="match status" value="1"/>
</dbReference>
<dbReference type="PROSITE" id="PS51257">
    <property type="entry name" value="PROKAR_LIPOPROTEIN"/>
    <property type="match status" value="1"/>
</dbReference>
<reference evidence="4 5" key="1">
    <citation type="submission" date="2007-06" db="EMBL/GenBank/DDBJ databases">
        <authorList>
            <person name="Shimkets L."/>
            <person name="Ferriera S."/>
            <person name="Johnson J."/>
            <person name="Kravitz S."/>
            <person name="Beeson K."/>
            <person name="Sutton G."/>
            <person name="Rogers Y.-H."/>
            <person name="Friedman R."/>
            <person name="Frazier M."/>
            <person name="Venter J.C."/>
        </authorList>
    </citation>
    <scope>NUCLEOTIDE SEQUENCE [LARGE SCALE GENOMIC DNA]</scope>
    <source>
        <strain evidence="4 5">SIR-1</strain>
    </source>
</reference>
<dbReference type="InterPro" id="IPR027304">
    <property type="entry name" value="Trigger_fact/SurA_dom_sf"/>
</dbReference>
<evidence type="ECO:0000256" key="2">
    <source>
        <dbReference type="SAM" id="MobiDB-lite"/>
    </source>
</evidence>